<organism evidence="1 2">
    <name type="scientific">Mycteria americana</name>
    <name type="common">Wood stork</name>
    <dbReference type="NCBI Taxonomy" id="33587"/>
    <lineage>
        <taxon>Eukaryota</taxon>
        <taxon>Metazoa</taxon>
        <taxon>Chordata</taxon>
        <taxon>Craniata</taxon>
        <taxon>Vertebrata</taxon>
        <taxon>Euteleostomi</taxon>
        <taxon>Archelosauria</taxon>
        <taxon>Archosauria</taxon>
        <taxon>Dinosauria</taxon>
        <taxon>Saurischia</taxon>
        <taxon>Theropoda</taxon>
        <taxon>Coelurosauria</taxon>
        <taxon>Aves</taxon>
        <taxon>Neognathae</taxon>
        <taxon>Neoaves</taxon>
        <taxon>Aequornithes</taxon>
        <taxon>Ciconiiformes</taxon>
        <taxon>Ciconiidae</taxon>
        <taxon>Mycteria</taxon>
    </lineage>
</organism>
<feature type="non-terminal residue" evidence="1">
    <location>
        <position position="65"/>
    </location>
</feature>
<accession>A0AAN7S6M4</accession>
<name>A0AAN7S6M4_MYCAM</name>
<dbReference type="Proteomes" id="UP001333110">
    <property type="component" value="Unassembled WGS sequence"/>
</dbReference>
<protein>
    <submittedName>
        <fullName evidence="1">Uncharacterized protein</fullName>
    </submittedName>
</protein>
<comment type="caution">
    <text evidence="1">The sequence shown here is derived from an EMBL/GenBank/DDBJ whole genome shotgun (WGS) entry which is preliminary data.</text>
</comment>
<evidence type="ECO:0000313" key="2">
    <source>
        <dbReference type="Proteomes" id="UP001333110"/>
    </source>
</evidence>
<sequence>MVGLDDLKEHKSKEFRRLGVLCRNSKRLLNPAASGPGLHLSQLWFRLSYKYAKVSFFKKTLLDAD</sequence>
<dbReference type="AlphaFoldDB" id="A0AAN7S6M4"/>
<gene>
    <name evidence="1" type="ORF">QYF61_011143</name>
</gene>
<evidence type="ECO:0000313" key="1">
    <source>
        <dbReference type="EMBL" id="KAK4830435.1"/>
    </source>
</evidence>
<keyword evidence="2" id="KW-1185">Reference proteome</keyword>
<reference evidence="1 2" key="1">
    <citation type="journal article" date="2023" name="J. Hered.">
        <title>Chromosome-level genome of the wood stork (Mycteria americana) provides insight into avian chromosome evolution.</title>
        <authorList>
            <person name="Flamio R. Jr."/>
            <person name="Ramstad K.M."/>
        </authorList>
    </citation>
    <scope>NUCLEOTIDE SEQUENCE [LARGE SCALE GENOMIC DNA]</scope>
    <source>
        <strain evidence="1">JAX WOST 10</strain>
    </source>
</reference>
<dbReference type="EMBL" id="JAUNZN010000001">
    <property type="protein sequence ID" value="KAK4830435.1"/>
    <property type="molecule type" value="Genomic_DNA"/>
</dbReference>
<proteinExistence type="predicted"/>